<dbReference type="InterPro" id="IPR007527">
    <property type="entry name" value="Znf_SWIM"/>
</dbReference>
<organism evidence="9 10">
    <name type="scientific">Tilletia caries</name>
    <name type="common">wheat bunt fungus</name>
    <dbReference type="NCBI Taxonomy" id="13290"/>
    <lineage>
        <taxon>Eukaryota</taxon>
        <taxon>Fungi</taxon>
        <taxon>Dikarya</taxon>
        <taxon>Basidiomycota</taxon>
        <taxon>Ustilaginomycotina</taxon>
        <taxon>Exobasidiomycetes</taxon>
        <taxon>Tilletiales</taxon>
        <taxon>Tilletiaceae</taxon>
        <taxon>Tilletia</taxon>
    </lineage>
</organism>
<dbReference type="PROSITE" id="PS50966">
    <property type="entry name" value="ZF_SWIM"/>
    <property type="match status" value="1"/>
</dbReference>
<reference evidence="9" key="1">
    <citation type="submission" date="2020-10" db="EMBL/GenBank/DDBJ databases">
        <authorList>
            <person name="Sedaghatjoo S."/>
        </authorList>
    </citation>
    <scope>NUCLEOTIDE SEQUENCE</scope>
    <source>
        <strain evidence="9">AZH3</strain>
    </source>
</reference>
<evidence type="ECO:0000256" key="3">
    <source>
        <dbReference type="ARBA" id="ARBA00022801"/>
    </source>
</evidence>
<keyword evidence="10" id="KW-1185">Reference proteome</keyword>
<feature type="compositionally biased region" description="Basic and acidic residues" evidence="6">
    <location>
        <begin position="57"/>
        <end position="69"/>
    </location>
</feature>
<feature type="compositionally biased region" description="Basic and acidic residues" evidence="6">
    <location>
        <begin position="184"/>
        <end position="204"/>
    </location>
</feature>
<sequence length="580" mass="65787">MMLKAHQLWESHAVVCISKKHARYRIIGVSSKRSKHKGERRRSKKSKKSKHRHKQRARDSTETASKRDLPPSNDQVVSLEPANVGCTCSLWIQTGKYCEHLHAARIFSIMGDVQHSMALEQSDQTTSKASGMAQFRSAMRRQDHGDMNQRAFADHVIDEEVDRLLGLRKLEEAEMEEHEESTDGAERRDSGLQHQRDASREPPRTRSSPVRPATVRPSRSKEEEEQDTRSQREPDALRESLSTKPSPGRPATVKPLHPGRSSGKRKTRPVTPPRSSSALRFSKKRGPGKESLKLSPADWDLLHVARSPESNSKDQDQGEGHSQTSERLGLDTLEGFIEKSFSRGRKTLLQVQVSAAHSRLHLFKDDFECMRTNAWLTGTIITLFVQHIQHQIQSRARLVAGTWLYEPEDSCDDQRLLKKITSWRENEMISTCKRIVFPLNLNNCHWAVGIVDVGTRSIRIVDSMPSQVHHTSFCNFLARFMNGRLAWELERAGQDGTAARARRWITTPQDPVIDTILPRQNDGSSCGLIACKAIEAVLRNKPPTWKSCGLKAQNISLDEANHMRQALFNMTQLYIKPRGL</sequence>
<dbReference type="Proteomes" id="UP000836402">
    <property type="component" value="Unassembled WGS sequence"/>
</dbReference>
<keyword evidence="3" id="KW-0378">Hydrolase</keyword>
<evidence type="ECO:0000313" key="10">
    <source>
        <dbReference type="Proteomes" id="UP000836402"/>
    </source>
</evidence>
<dbReference type="SUPFAM" id="SSF54001">
    <property type="entry name" value="Cysteine proteinases"/>
    <property type="match status" value="1"/>
</dbReference>
<dbReference type="Gene3D" id="3.40.395.10">
    <property type="entry name" value="Adenoviral Proteinase, Chain A"/>
    <property type="match status" value="1"/>
</dbReference>
<feature type="domain" description="SWIM-type" evidence="8">
    <location>
        <begin position="75"/>
        <end position="109"/>
    </location>
</feature>
<keyword evidence="2" id="KW-0645">Protease</keyword>
<accession>A0ABN7IU79</accession>
<evidence type="ECO:0000259" key="8">
    <source>
        <dbReference type="PROSITE" id="PS50966"/>
    </source>
</evidence>
<evidence type="ECO:0000313" key="9">
    <source>
        <dbReference type="EMBL" id="CAD6919193.1"/>
    </source>
</evidence>
<evidence type="ECO:0000259" key="7">
    <source>
        <dbReference type="PROSITE" id="PS50600"/>
    </source>
</evidence>
<feature type="compositionally biased region" description="Basic and acidic residues" evidence="6">
    <location>
        <begin position="219"/>
        <end position="238"/>
    </location>
</feature>
<protein>
    <recommendedName>
        <fullName evidence="11">Ubiquitin-like protease family profile domain-containing protein</fullName>
    </recommendedName>
</protein>
<dbReference type="EMBL" id="CAJHJG010002262">
    <property type="protein sequence ID" value="CAD6919193.1"/>
    <property type="molecule type" value="Genomic_DNA"/>
</dbReference>
<gene>
    <name evidence="9" type="ORF">JKIAZH3_G81</name>
</gene>
<evidence type="ECO:0000256" key="2">
    <source>
        <dbReference type="ARBA" id="ARBA00022670"/>
    </source>
</evidence>
<evidence type="ECO:0008006" key="11">
    <source>
        <dbReference type="Google" id="ProtNLM"/>
    </source>
</evidence>
<keyword evidence="5" id="KW-0862">Zinc</keyword>
<evidence type="ECO:0000256" key="1">
    <source>
        <dbReference type="ARBA" id="ARBA00005234"/>
    </source>
</evidence>
<keyword evidence="5" id="KW-0479">Metal-binding</keyword>
<keyword evidence="4" id="KW-0788">Thiol protease</keyword>
<feature type="region of interest" description="Disordered" evidence="6">
    <location>
        <begin position="27"/>
        <end position="76"/>
    </location>
</feature>
<evidence type="ECO:0000256" key="4">
    <source>
        <dbReference type="ARBA" id="ARBA00022807"/>
    </source>
</evidence>
<evidence type="ECO:0000256" key="6">
    <source>
        <dbReference type="SAM" id="MobiDB-lite"/>
    </source>
</evidence>
<comment type="caution">
    <text evidence="9">The sequence shown here is derived from an EMBL/GenBank/DDBJ whole genome shotgun (WGS) entry which is preliminary data.</text>
</comment>
<dbReference type="Pfam" id="PF02902">
    <property type="entry name" value="Peptidase_C48"/>
    <property type="match status" value="1"/>
</dbReference>
<proteinExistence type="inferred from homology"/>
<feature type="domain" description="Ubiquitin-like protease family profile" evidence="7">
    <location>
        <begin position="360"/>
        <end position="537"/>
    </location>
</feature>
<dbReference type="PROSITE" id="PS50600">
    <property type="entry name" value="ULP_PROTEASE"/>
    <property type="match status" value="1"/>
</dbReference>
<keyword evidence="5" id="KW-0863">Zinc-finger</keyword>
<comment type="similarity">
    <text evidence="1">Belongs to the peptidase C48 family.</text>
</comment>
<evidence type="ECO:0000256" key="5">
    <source>
        <dbReference type="PROSITE-ProRule" id="PRU00325"/>
    </source>
</evidence>
<feature type="compositionally biased region" description="Basic residues" evidence="6">
    <location>
        <begin position="32"/>
        <end position="56"/>
    </location>
</feature>
<feature type="region of interest" description="Disordered" evidence="6">
    <location>
        <begin position="173"/>
        <end position="329"/>
    </location>
</feature>
<dbReference type="PANTHER" id="PTHR46468:SF1">
    <property type="entry name" value="SENTRIN-SPECIFIC PROTEASE 8"/>
    <property type="match status" value="1"/>
</dbReference>
<name>A0ABN7IU79_9BASI</name>
<dbReference type="InterPro" id="IPR044613">
    <property type="entry name" value="Nep1/2-like"/>
</dbReference>
<dbReference type="InterPro" id="IPR038765">
    <property type="entry name" value="Papain-like_cys_pep_sf"/>
</dbReference>
<dbReference type="InterPro" id="IPR003653">
    <property type="entry name" value="Peptidase_C48_C"/>
</dbReference>
<dbReference type="PANTHER" id="PTHR46468">
    <property type="entry name" value="SENTRIN-SPECIFIC PROTEASE 8"/>
    <property type="match status" value="1"/>
</dbReference>
<feature type="compositionally biased region" description="Acidic residues" evidence="6">
    <location>
        <begin position="173"/>
        <end position="183"/>
    </location>
</feature>